<reference evidence="2 3" key="1">
    <citation type="submission" date="2017-12" db="EMBL/GenBank/DDBJ databases">
        <title>Sequencing the genomes of 1000 Actinobacteria strains.</title>
        <authorList>
            <person name="Klenk H.-P."/>
        </authorList>
    </citation>
    <scope>NUCLEOTIDE SEQUENCE [LARGE SCALE GENOMIC DNA]</scope>
    <source>
        <strain evidence="2 3">DSM 45165</strain>
    </source>
</reference>
<protein>
    <submittedName>
        <fullName evidence="1">XRE family transcriptional regulator</fullName>
    </submittedName>
</protein>
<dbReference type="EMBL" id="JACJHR010000012">
    <property type="protein sequence ID" value="MBB2499641.1"/>
    <property type="molecule type" value="Genomic_DNA"/>
</dbReference>
<gene>
    <name evidence="2" type="ORF">ATK30_2996</name>
    <name evidence="1" type="ORF">H5411_10955</name>
</gene>
<evidence type="ECO:0000313" key="3">
    <source>
        <dbReference type="Proteomes" id="UP000233750"/>
    </source>
</evidence>
<dbReference type="OrthoDB" id="3213425at2"/>
<evidence type="ECO:0000313" key="4">
    <source>
        <dbReference type="Proteomes" id="UP000550260"/>
    </source>
</evidence>
<organism evidence="2 3">
    <name type="scientific">Amycolatopsis echigonensis</name>
    <dbReference type="NCBI Taxonomy" id="2576905"/>
    <lineage>
        <taxon>Bacteria</taxon>
        <taxon>Bacillati</taxon>
        <taxon>Actinomycetota</taxon>
        <taxon>Actinomycetes</taxon>
        <taxon>Pseudonocardiales</taxon>
        <taxon>Pseudonocardiaceae</taxon>
        <taxon>Amycolatopsis</taxon>
    </lineage>
</organism>
<dbReference type="EMBL" id="PJMY01000003">
    <property type="protein sequence ID" value="PKV92200.1"/>
    <property type="molecule type" value="Genomic_DNA"/>
</dbReference>
<accession>A0A8E1VWT9</accession>
<accession>A0A2N3WEA0</accession>
<name>A0A2N3WEA0_9PSEU</name>
<dbReference type="Proteomes" id="UP000550260">
    <property type="component" value="Unassembled WGS sequence"/>
</dbReference>
<dbReference type="SUPFAM" id="SSF48452">
    <property type="entry name" value="TPR-like"/>
    <property type="match status" value="1"/>
</dbReference>
<sequence>MDGNAQLAALMREAGFLKDDGSVGLKVFARAVSQQAGRPFTHTYVRRWLDGMVPRDEKTRQAIARALGGRLGRQIAPDDVGFGKTLKVSPDLGLAYPTDSADNVKAVSRLWQADLDSISSLLNAPANTAAWNEAALSWLVSTRQEVFSDTGKRKVNAADINGVRSTTSMFDQLDGEHGGGHARRALIEFLRTDLSGLLDGSAPNEAVRRDLFKAGAQATLLGAWMSYDAGLHGIAQRYFIQALRMTEATNDRLLGASILDAMSHQATFLGRYREAANLARTARMGTVASGSASAAAHFYAMEARALARLGDAVECDRAMAAAVREFERRDPATDPAEWFGYFNESELAAELGHCNRDLGRSVDATAFATQSLGPTASGYVRSDFFATMVLADSYLDQGELEQACDVALKALTIGETLKSARCQAYVDEFRTRLTKVGRSTVATEFAEQASNARLWTAQDSKTGPNRVASRRP</sequence>
<comment type="caution">
    <text evidence="2">The sequence shown here is derived from an EMBL/GenBank/DDBJ whole genome shotgun (WGS) entry which is preliminary data.</text>
</comment>
<evidence type="ECO:0000313" key="2">
    <source>
        <dbReference type="EMBL" id="PKV92200.1"/>
    </source>
</evidence>
<reference evidence="1 4" key="2">
    <citation type="submission" date="2020-08" db="EMBL/GenBank/DDBJ databases">
        <title>Amycolatopsis echigonensis JCM 21831.</title>
        <authorList>
            <person name="Tedsree N."/>
            <person name="Kuncharoen N."/>
            <person name="Likhitwitayawuid K."/>
            <person name="Tanasupawat S."/>
        </authorList>
    </citation>
    <scope>NUCLEOTIDE SEQUENCE [LARGE SCALE GENOMIC DNA]</scope>
    <source>
        <strain evidence="1 4">JCM 21831</strain>
    </source>
</reference>
<dbReference type="AlphaFoldDB" id="A0A2N3WEA0"/>
<dbReference type="InterPro" id="IPR011990">
    <property type="entry name" value="TPR-like_helical_dom_sf"/>
</dbReference>
<dbReference type="Gene3D" id="1.25.40.10">
    <property type="entry name" value="Tetratricopeptide repeat domain"/>
    <property type="match status" value="1"/>
</dbReference>
<keyword evidence="3" id="KW-1185">Reference proteome</keyword>
<dbReference type="Proteomes" id="UP000233750">
    <property type="component" value="Unassembled WGS sequence"/>
</dbReference>
<dbReference type="RefSeq" id="WP_101436083.1">
    <property type="nucleotide sequence ID" value="NZ_JACJHR010000012.1"/>
</dbReference>
<evidence type="ECO:0000313" key="1">
    <source>
        <dbReference type="EMBL" id="MBB2499641.1"/>
    </source>
</evidence>
<proteinExistence type="predicted"/>